<sequence length="123" mass="13369">MLSARCVAPANLIQIADQGQEYGGPAVHGVVQRVRVLRFVLKIYLEDIGLLTGEQFQLIGPKIRNVQGTQQLSVRHHVAHVGILQGIELQGAAARRAFCALHGGHQPELHRRVVGQGNIIDCA</sequence>
<protein>
    <submittedName>
        <fullName evidence="1">Uncharacterized protein</fullName>
    </submittedName>
</protein>
<organism evidence="1">
    <name type="scientific">bioreactor metagenome</name>
    <dbReference type="NCBI Taxonomy" id="1076179"/>
    <lineage>
        <taxon>unclassified sequences</taxon>
        <taxon>metagenomes</taxon>
        <taxon>ecological metagenomes</taxon>
    </lineage>
</organism>
<dbReference type="EMBL" id="VSSQ01005105">
    <property type="protein sequence ID" value="MPM27865.1"/>
    <property type="molecule type" value="Genomic_DNA"/>
</dbReference>
<comment type="caution">
    <text evidence="1">The sequence shown here is derived from an EMBL/GenBank/DDBJ whole genome shotgun (WGS) entry which is preliminary data.</text>
</comment>
<accession>A0A644YH12</accession>
<dbReference type="AlphaFoldDB" id="A0A644YH12"/>
<name>A0A644YH12_9ZZZZ</name>
<evidence type="ECO:0000313" key="1">
    <source>
        <dbReference type="EMBL" id="MPM27865.1"/>
    </source>
</evidence>
<gene>
    <name evidence="1" type="ORF">SDC9_74380</name>
</gene>
<proteinExistence type="predicted"/>
<reference evidence="1" key="1">
    <citation type="submission" date="2019-08" db="EMBL/GenBank/DDBJ databases">
        <authorList>
            <person name="Kucharzyk K."/>
            <person name="Murdoch R.W."/>
            <person name="Higgins S."/>
            <person name="Loffler F."/>
        </authorList>
    </citation>
    <scope>NUCLEOTIDE SEQUENCE</scope>
</reference>